<evidence type="ECO:0000313" key="2">
    <source>
        <dbReference type="Proteomes" id="UP000192746"/>
    </source>
</evidence>
<evidence type="ECO:0000313" key="1">
    <source>
        <dbReference type="EMBL" id="ORL47332.1"/>
    </source>
</evidence>
<proteinExistence type="predicted"/>
<protein>
    <submittedName>
        <fullName evidence="1">Uncharacterized protein</fullName>
    </submittedName>
</protein>
<sequence length="63" mass="7251">MTKIFNLEIKQPIDFENPFIIENIIKSKMLNHLDGEYTINSVSLSLNRKDNYVLIVAVKLLAS</sequence>
<dbReference type="AlphaFoldDB" id="A0A1Y1T9G8"/>
<dbReference type="EMBL" id="ARYN01000001">
    <property type="protein sequence ID" value="ORL47332.1"/>
    <property type="molecule type" value="Genomic_DNA"/>
</dbReference>
<organism evidence="1 2">
    <name type="scientific">Zunongwangia atlantica 22II14-10F7</name>
    <dbReference type="NCBI Taxonomy" id="1185767"/>
    <lineage>
        <taxon>Bacteria</taxon>
        <taxon>Pseudomonadati</taxon>
        <taxon>Bacteroidota</taxon>
        <taxon>Flavobacteriia</taxon>
        <taxon>Flavobacteriales</taxon>
        <taxon>Flavobacteriaceae</taxon>
        <taxon>Zunongwangia</taxon>
    </lineage>
</organism>
<gene>
    <name evidence="1" type="ORF">IIF7_01185</name>
</gene>
<name>A0A1Y1T9G8_9FLAO</name>
<reference evidence="1 2" key="1">
    <citation type="submission" date="2013-04" db="EMBL/GenBank/DDBJ databases">
        <title>Zunongwangia sp. 22II14-10F7 Genome Sequencing.</title>
        <authorList>
            <person name="Lai Q."/>
            <person name="Shao Z."/>
        </authorList>
    </citation>
    <scope>NUCLEOTIDE SEQUENCE [LARGE SCALE GENOMIC DNA]</scope>
    <source>
        <strain evidence="1 2">22II14-10F7</strain>
    </source>
</reference>
<dbReference type="RefSeq" id="WP_084839833.1">
    <property type="nucleotide sequence ID" value="NZ_ARYN01000001.1"/>
</dbReference>
<keyword evidence="2" id="KW-1185">Reference proteome</keyword>
<accession>A0A1Y1T9G8</accession>
<comment type="caution">
    <text evidence="1">The sequence shown here is derived from an EMBL/GenBank/DDBJ whole genome shotgun (WGS) entry which is preliminary data.</text>
</comment>
<dbReference type="Proteomes" id="UP000192746">
    <property type="component" value="Unassembled WGS sequence"/>
</dbReference>